<evidence type="ECO:0000256" key="5">
    <source>
        <dbReference type="ARBA" id="ARBA00023242"/>
    </source>
</evidence>
<dbReference type="PANTHER" id="PTHR31845">
    <property type="entry name" value="FINGER DOMAIN PROTEIN, PUTATIVE-RELATED"/>
    <property type="match status" value="1"/>
</dbReference>
<evidence type="ECO:0000256" key="6">
    <source>
        <dbReference type="SAM" id="MobiDB-lite"/>
    </source>
</evidence>
<accession>W9ZMD2</accession>
<evidence type="ECO:0000256" key="3">
    <source>
        <dbReference type="ARBA" id="ARBA00023125"/>
    </source>
</evidence>
<dbReference type="Pfam" id="PF04082">
    <property type="entry name" value="Fungal_trans"/>
    <property type="match status" value="1"/>
</dbReference>
<feature type="compositionally biased region" description="Polar residues" evidence="6">
    <location>
        <begin position="161"/>
        <end position="181"/>
    </location>
</feature>
<evidence type="ECO:0000256" key="2">
    <source>
        <dbReference type="ARBA" id="ARBA00023015"/>
    </source>
</evidence>
<dbReference type="GeneID" id="19155687"/>
<dbReference type="GO" id="GO:0006351">
    <property type="term" value="P:DNA-templated transcription"/>
    <property type="evidence" value="ECO:0007669"/>
    <property type="project" value="InterPro"/>
</dbReference>
<evidence type="ECO:0000313" key="9">
    <source>
        <dbReference type="Proteomes" id="UP000019484"/>
    </source>
</evidence>
<feature type="domain" description="Xylanolytic transcriptional activator regulatory" evidence="7">
    <location>
        <begin position="317"/>
        <end position="454"/>
    </location>
</feature>
<dbReference type="RefSeq" id="XP_007719888.1">
    <property type="nucleotide sequence ID" value="XM_007721698.1"/>
</dbReference>
<dbReference type="GO" id="GO:0005634">
    <property type="term" value="C:nucleus"/>
    <property type="evidence" value="ECO:0007669"/>
    <property type="project" value="UniProtKB-SubCell"/>
</dbReference>
<evidence type="ECO:0000259" key="7">
    <source>
        <dbReference type="Pfam" id="PF04082"/>
    </source>
</evidence>
<keyword evidence="9" id="KW-1185">Reference proteome</keyword>
<dbReference type="HOGENOM" id="CLU_310132_0_0_1"/>
<gene>
    <name evidence="8" type="ORF">A1O1_00781</name>
</gene>
<sequence length="949" mass="103959">MASRRGSSNSNQTPPGTSKSGEQKHRASRACLALRTLEKLSLSGSSAAPTSSSRSSRATTTTAAPARHESEQWENRGQEDGIAESGSQDVRGRDPEAPRGFVAPPLSAIGDRVEAQGSATSGTNMVGQASKEIGTMMMESVSDDHGRPPSPNSTSRPSGVGPTSTSCDVITGTEGNRSASPQRLTQQLLNVLGRQFPVVKDRDDARIGTGYPGIQDPLLSIARIAERDWDLNAGGCQSQTHESIGRSLIGALPALGLPPEDARLLEKWSPDALQGILKEQRLYFEHGIHASKHDVAAVLDPVQQGFIGEERAHELFKAYWEMVHPQWAILDPALHTLAFVRSRSAMLTTTILALGSTALATLPQGTDAEVDEALRLHGHVEKLNLVVYTTGARSIEIIQAQILLSRWGVSPRTRFLEQRWIRAAMIPRMASEIGLNLSRRYNNSSGVDRDKAEMFQWNDIRTRAFMIINKQRFFTWSGREPMDLSHFELNEAEMEEVTSLSPYHSAASLAALYNLYLFERGVHRRLERIATGVEAQIALDVELLYIENYTERWIHDWCPRAGDRHLNWQLSHNALSCRILLSARIGKKRPKSSDASRQQQRQLLTLSIKMFEEALQAPEAMHMTHRSGIFPFVASIILRMSHRHDLVLRLALRISGEPGKPYVPTFIRDAGNQMLAMLCTNRLRMQPQIAAAASSAYIDVATATHVSAHTGSGNRKDLLDVAESEQQQQQQHLQYSTQCHRGDNSAYHIQGQATPQAPPGINWDPSVLDSLADIGSPFRSQTDPGNLFTFDGAAFDFPYVPDPTQPRYPQGPMHGTYSSADFGGSMLGTHVAGMDLDAASVPNPLRNTLTHDDYLSLENHFAFLPDVMTDASPDSLYQQTPAVAQGSTPPNLTDTLSSSIHPASITANGVTTVMGDIGGDGGGKERNVQQRKLLVATIDQLAQLATSMQ</sequence>
<dbReference type="InterPro" id="IPR051089">
    <property type="entry name" value="prtT"/>
</dbReference>
<feature type="region of interest" description="Disordered" evidence="6">
    <location>
        <begin position="1"/>
        <end position="108"/>
    </location>
</feature>
<evidence type="ECO:0000313" key="8">
    <source>
        <dbReference type="EMBL" id="EXJ95659.1"/>
    </source>
</evidence>
<dbReference type="GO" id="GO:0008270">
    <property type="term" value="F:zinc ion binding"/>
    <property type="evidence" value="ECO:0007669"/>
    <property type="project" value="InterPro"/>
</dbReference>
<proteinExistence type="predicted"/>
<keyword evidence="4" id="KW-0804">Transcription</keyword>
<evidence type="ECO:0000256" key="4">
    <source>
        <dbReference type="ARBA" id="ARBA00023163"/>
    </source>
</evidence>
<dbReference type="CDD" id="cd12148">
    <property type="entry name" value="fungal_TF_MHR"/>
    <property type="match status" value="1"/>
</dbReference>
<keyword evidence="5" id="KW-0539">Nucleus</keyword>
<dbReference type="Proteomes" id="UP000019484">
    <property type="component" value="Unassembled WGS sequence"/>
</dbReference>
<dbReference type="PANTHER" id="PTHR31845:SF17">
    <property type="entry name" value="ZN(II)2CYS6 TRANSCRIPTION FACTOR (EUROFUNG)"/>
    <property type="match status" value="1"/>
</dbReference>
<feature type="compositionally biased region" description="Basic and acidic residues" evidence="6">
    <location>
        <begin position="66"/>
        <end position="79"/>
    </location>
</feature>
<dbReference type="GO" id="GO:0000976">
    <property type="term" value="F:transcription cis-regulatory region binding"/>
    <property type="evidence" value="ECO:0007669"/>
    <property type="project" value="TreeGrafter"/>
</dbReference>
<feature type="compositionally biased region" description="Low complexity" evidence="6">
    <location>
        <begin position="45"/>
        <end position="65"/>
    </location>
</feature>
<feature type="region of interest" description="Disordered" evidence="6">
    <location>
        <begin position="140"/>
        <end position="181"/>
    </location>
</feature>
<name>W9ZMD2_9EURO</name>
<evidence type="ECO:0000256" key="1">
    <source>
        <dbReference type="ARBA" id="ARBA00004123"/>
    </source>
</evidence>
<organism evidence="8 9">
    <name type="scientific">Capronia coronata CBS 617.96</name>
    <dbReference type="NCBI Taxonomy" id="1182541"/>
    <lineage>
        <taxon>Eukaryota</taxon>
        <taxon>Fungi</taxon>
        <taxon>Dikarya</taxon>
        <taxon>Ascomycota</taxon>
        <taxon>Pezizomycotina</taxon>
        <taxon>Eurotiomycetes</taxon>
        <taxon>Chaetothyriomycetidae</taxon>
        <taxon>Chaetothyriales</taxon>
        <taxon>Herpotrichiellaceae</taxon>
        <taxon>Capronia</taxon>
    </lineage>
</organism>
<reference evidence="8 9" key="1">
    <citation type="submission" date="2013-03" db="EMBL/GenBank/DDBJ databases">
        <title>The Genome Sequence of Capronia coronata CBS 617.96.</title>
        <authorList>
            <consortium name="The Broad Institute Genomics Platform"/>
            <person name="Cuomo C."/>
            <person name="de Hoog S."/>
            <person name="Gorbushina A."/>
            <person name="Walker B."/>
            <person name="Young S.K."/>
            <person name="Zeng Q."/>
            <person name="Gargeya S."/>
            <person name="Fitzgerald M."/>
            <person name="Haas B."/>
            <person name="Abouelleil A."/>
            <person name="Allen A.W."/>
            <person name="Alvarado L."/>
            <person name="Arachchi H.M."/>
            <person name="Berlin A.M."/>
            <person name="Chapman S.B."/>
            <person name="Gainer-Dewar J."/>
            <person name="Goldberg J."/>
            <person name="Griggs A."/>
            <person name="Gujja S."/>
            <person name="Hansen M."/>
            <person name="Howarth C."/>
            <person name="Imamovic A."/>
            <person name="Ireland A."/>
            <person name="Larimer J."/>
            <person name="McCowan C."/>
            <person name="Murphy C."/>
            <person name="Pearson M."/>
            <person name="Poon T.W."/>
            <person name="Priest M."/>
            <person name="Roberts A."/>
            <person name="Saif S."/>
            <person name="Shea T."/>
            <person name="Sisk P."/>
            <person name="Sykes S."/>
            <person name="Wortman J."/>
            <person name="Nusbaum C."/>
            <person name="Birren B."/>
        </authorList>
    </citation>
    <scope>NUCLEOTIDE SEQUENCE [LARGE SCALE GENOMIC DNA]</scope>
    <source>
        <strain evidence="8 9">CBS 617.96</strain>
    </source>
</reference>
<dbReference type="InterPro" id="IPR007219">
    <property type="entry name" value="XnlR_reg_dom"/>
</dbReference>
<protein>
    <recommendedName>
        <fullName evidence="7">Xylanolytic transcriptional activator regulatory domain-containing protein</fullName>
    </recommendedName>
</protein>
<feature type="compositionally biased region" description="Polar residues" evidence="6">
    <location>
        <begin position="1"/>
        <end position="20"/>
    </location>
</feature>
<comment type="caution">
    <text evidence="8">The sequence shown here is derived from an EMBL/GenBank/DDBJ whole genome shotgun (WGS) entry which is preliminary data.</text>
</comment>
<comment type="subcellular location">
    <subcellularLocation>
        <location evidence="1">Nucleus</location>
    </subcellularLocation>
</comment>
<dbReference type="OrthoDB" id="4109973at2759"/>
<keyword evidence="3" id="KW-0238">DNA-binding</keyword>
<dbReference type="AlphaFoldDB" id="W9ZMD2"/>
<dbReference type="GO" id="GO:0000981">
    <property type="term" value="F:DNA-binding transcription factor activity, RNA polymerase II-specific"/>
    <property type="evidence" value="ECO:0007669"/>
    <property type="project" value="TreeGrafter"/>
</dbReference>
<dbReference type="EMBL" id="AMWN01000001">
    <property type="protein sequence ID" value="EXJ95659.1"/>
    <property type="molecule type" value="Genomic_DNA"/>
</dbReference>
<keyword evidence="2" id="KW-0805">Transcription regulation</keyword>